<proteinExistence type="predicted"/>
<keyword evidence="4" id="KW-1185">Reference proteome</keyword>
<dbReference type="Proteomes" id="UP000660729">
    <property type="component" value="Unassembled WGS sequence"/>
</dbReference>
<dbReference type="SUPFAM" id="SSF54695">
    <property type="entry name" value="POZ domain"/>
    <property type="match status" value="1"/>
</dbReference>
<dbReference type="SMART" id="SM00225">
    <property type="entry name" value="BTB"/>
    <property type="match status" value="2"/>
</dbReference>
<gene>
    <name evidence="3" type="ORF">HII31_06578</name>
</gene>
<dbReference type="PROSITE" id="PS50097">
    <property type="entry name" value="BTB"/>
    <property type="match status" value="1"/>
</dbReference>
<reference evidence="3" key="1">
    <citation type="submission" date="2020-04" db="EMBL/GenBank/DDBJ databases">
        <title>Draft genome resource of the tomato pathogen Pseudocercospora fuligena.</title>
        <authorList>
            <person name="Zaccaron A."/>
        </authorList>
    </citation>
    <scope>NUCLEOTIDE SEQUENCE</scope>
    <source>
        <strain evidence="3">PF001</strain>
    </source>
</reference>
<dbReference type="InterPro" id="IPR000210">
    <property type="entry name" value="BTB/POZ_dom"/>
</dbReference>
<name>A0A8H6VJ06_9PEZI</name>
<dbReference type="AlphaFoldDB" id="A0A8H6VJ06"/>
<dbReference type="EMBL" id="JABCIY010000150">
    <property type="protein sequence ID" value="KAF7192192.1"/>
    <property type="molecule type" value="Genomic_DNA"/>
</dbReference>
<dbReference type="PANTHER" id="PTHR47843">
    <property type="entry name" value="BTB DOMAIN-CONTAINING PROTEIN-RELATED"/>
    <property type="match status" value="1"/>
</dbReference>
<feature type="compositionally biased region" description="Polar residues" evidence="1">
    <location>
        <begin position="36"/>
        <end position="56"/>
    </location>
</feature>
<dbReference type="Gene3D" id="3.30.710.10">
    <property type="entry name" value="Potassium Channel Kv1.1, Chain A"/>
    <property type="match status" value="2"/>
</dbReference>
<evidence type="ECO:0000256" key="1">
    <source>
        <dbReference type="SAM" id="MobiDB-lite"/>
    </source>
</evidence>
<dbReference type="InterPro" id="IPR011333">
    <property type="entry name" value="SKP1/BTB/POZ_sf"/>
</dbReference>
<organism evidence="3 4">
    <name type="scientific">Pseudocercospora fuligena</name>
    <dbReference type="NCBI Taxonomy" id="685502"/>
    <lineage>
        <taxon>Eukaryota</taxon>
        <taxon>Fungi</taxon>
        <taxon>Dikarya</taxon>
        <taxon>Ascomycota</taxon>
        <taxon>Pezizomycotina</taxon>
        <taxon>Dothideomycetes</taxon>
        <taxon>Dothideomycetidae</taxon>
        <taxon>Mycosphaerellales</taxon>
        <taxon>Mycosphaerellaceae</taxon>
        <taxon>Pseudocercospora</taxon>
    </lineage>
</organism>
<sequence length="641" mass="70954">MSVSGGKAGTGHGKPTFTFGATAASSTPFVFGGEGQDQTPAQTPNDTARSKNAISGGSASAVETKVQKLNSIADVALECANFWFPDTVFEKYHLATRFEIGTEKVQFVIHTKVLESRSPGFFDRVVEPVLHGDSGRSVSMNTIPLPQVQHSTFRLFLGWIYQHELIPLLEVDQSRNSEAKDDRIRLAAGSSEPSSEIGDLELVLLYQFAMSFGVYGLANLAVTTLALQNAKHQRTTSRAAIQSILDMVSSDSQKRVQKLLVAEAANVLNHTNLSCSLHDFPRSYCDSILKGVLEKVNSTENEHERFGFVRHVCLAHVHRTSEERLTCMYKLKARIGRDISIPETHNLYRHTGFVNVGEEKLQFIVHKGLICQVSSYFRGAFNGGFLESRCGQIELSEESVKDFSLFLAWLYTCKVQLPSLDDHIDYAGYQSEIAKEMTRLQGDDRGTATELASGTKALALDESASCAKKTEDEEDVMASLDFVARTQQSLASLYAFADRRGVPGLKNDIMTLVAQKREAGWSFMSANPDVVTTAFSSLPSDSPLCQFLIDEAAWCWTNDIDGLENLDEFPSDFNAGLVRAMLRRDKHGTQTGPIWRTNLCHYHIHDKAPPNEKAHCAADLKDWYLRMAEKGTQMEPIAVSN</sequence>
<comment type="caution">
    <text evidence="3">The sequence shown here is derived from an EMBL/GenBank/DDBJ whole genome shotgun (WGS) entry which is preliminary data.</text>
</comment>
<evidence type="ECO:0000259" key="2">
    <source>
        <dbReference type="PROSITE" id="PS50097"/>
    </source>
</evidence>
<dbReference type="OrthoDB" id="3650231at2759"/>
<dbReference type="PANTHER" id="PTHR47843:SF2">
    <property type="entry name" value="BTB DOMAIN-CONTAINING PROTEIN"/>
    <property type="match status" value="1"/>
</dbReference>
<evidence type="ECO:0000313" key="4">
    <source>
        <dbReference type="Proteomes" id="UP000660729"/>
    </source>
</evidence>
<dbReference type="CDD" id="cd18186">
    <property type="entry name" value="BTB_POZ_ZBTB_KLHL-like"/>
    <property type="match status" value="1"/>
</dbReference>
<protein>
    <recommendedName>
        <fullName evidence="2">BTB domain-containing protein</fullName>
    </recommendedName>
</protein>
<evidence type="ECO:0000313" key="3">
    <source>
        <dbReference type="EMBL" id="KAF7192192.1"/>
    </source>
</evidence>
<accession>A0A8H6VJ06</accession>
<feature type="region of interest" description="Disordered" evidence="1">
    <location>
        <begin position="30"/>
        <end position="56"/>
    </location>
</feature>
<dbReference type="Pfam" id="PF00651">
    <property type="entry name" value="BTB"/>
    <property type="match status" value="1"/>
</dbReference>
<feature type="domain" description="BTB" evidence="2">
    <location>
        <begin position="350"/>
        <end position="419"/>
    </location>
</feature>